<dbReference type="OrthoDB" id="297496at2759"/>
<dbReference type="KEGG" id="ppp:112276499"/>
<feature type="transmembrane region" description="Helical" evidence="9">
    <location>
        <begin position="179"/>
        <end position="202"/>
    </location>
</feature>
<dbReference type="RefSeq" id="XP_024363648.1">
    <property type="nucleotide sequence ID" value="XM_024507880.2"/>
</dbReference>
<dbReference type="PANTHER" id="PTHR11003">
    <property type="entry name" value="POTASSIUM CHANNEL, SUBFAMILY K"/>
    <property type="match status" value="1"/>
</dbReference>
<keyword evidence="3" id="KW-0813">Transport</keyword>
<feature type="transmembrane region" description="Helical" evidence="9">
    <location>
        <begin position="150"/>
        <end position="173"/>
    </location>
</feature>
<dbReference type="GO" id="GO:0022841">
    <property type="term" value="F:potassium ion leak channel activity"/>
    <property type="evidence" value="ECO:0000318"/>
    <property type="project" value="GO_Central"/>
</dbReference>
<evidence type="ECO:0000256" key="5">
    <source>
        <dbReference type="ARBA" id="ARBA00022989"/>
    </source>
</evidence>
<dbReference type="GO" id="GO:0071805">
    <property type="term" value="P:potassium ion transmembrane transport"/>
    <property type="evidence" value="ECO:0000318"/>
    <property type="project" value="GO_Central"/>
</dbReference>
<dbReference type="Gene3D" id="1.10.287.70">
    <property type="match status" value="1"/>
</dbReference>
<dbReference type="InterPro" id="IPR003280">
    <property type="entry name" value="2pore_dom_K_chnl"/>
</dbReference>
<dbReference type="Gramene" id="Pp3c24_16070V3.1">
    <property type="protein sequence ID" value="PAC:32910759.CDS.1"/>
    <property type="gene ID" value="Pp3c24_16070"/>
</dbReference>
<reference evidence="11 13" key="2">
    <citation type="journal article" date="2018" name="Plant J.">
        <title>The Physcomitrella patens chromosome-scale assembly reveals moss genome structure and evolution.</title>
        <authorList>
            <person name="Lang D."/>
            <person name="Ullrich K.K."/>
            <person name="Murat F."/>
            <person name="Fuchs J."/>
            <person name="Jenkins J."/>
            <person name="Haas F.B."/>
            <person name="Piednoel M."/>
            <person name="Gundlach H."/>
            <person name="Van Bel M."/>
            <person name="Meyberg R."/>
            <person name="Vives C."/>
            <person name="Morata J."/>
            <person name="Symeonidi A."/>
            <person name="Hiss M."/>
            <person name="Muchero W."/>
            <person name="Kamisugi Y."/>
            <person name="Saleh O."/>
            <person name="Blanc G."/>
            <person name="Decker E.L."/>
            <person name="van Gessel N."/>
            <person name="Grimwood J."/>
            <person name="Hayes R.D."/>
            <person name="Graham S.W."/>
            <person name="Gunter L.E."/>
            <person name="McDaniel S.F."/>
            <person name="Hoernstein S.N.W."/>
            <person name="Larsson A."/>
            <person name="Li F.W."/>
            <person name="Perroud P.F."/>
            <person name="Phillips J."/>
            <person name="Ranjan P."/>
            <person name="Rokshar D.S."/>
            <person name="Rothfels C.J."/>
            <person name="Schneider L."/>
            <person name="Shu S."/>
            <person name="Stevenson D.W."/>
            <person name="Thummler F."/>
            <person name="Tillich M."/>
            <person name="Villarreal Aguilar J.C."/>
            <person name="Widiez T."/>
            <person name="Wong G.K."/>
            <person name="Wymore A."/>
            <person name="Zhang Y."/>
            <person name="Zimmer A.D."/>
            <person name="Quatrano R.S."/>
            <person name="Mayer K.F.X."/>
            <person name="Goodstein D."/>
            <person name="Casacuberta J.M."/>
            <person name="Vandepoele K."/>
            <person name="Reski R."/>
            <person name="Cuming A.C."/>
            <person name="Tuskan G.A."/>
            <person name="Maumus F."/>
            <person name="Salse J."/>
            <person name="Schmutz J."/>
            <person name="Rensing S.A."/>
        </authorList>
    </citation>
    <scope>NUCLEOTIDE SEQUENCE [LARGE SCALE GENOMIC DNA]</scope>
    <source>
        <strain evidence="12 13">cv. Gransden 2004</strain>
    </source>
</reference>
<dbReference type="GO" id="GO:0009705">
    <property type="term" value="C:plant-type vacuole membrane"/>
    <property type="evidence" value="ECO:0000318"/>
    <property type="project" value="GO_Central"/>
</dbReference>
<evidence type="ECO:0000256" key="1">
    <source>
        <dbReference type="ARBA" id="ARBA00004141"/>
    </source>
</evidence>
<evidence type="ECO:0000256" key="6">
    <source>
        <dbReference type="ARBA" id="ARBA00023065"/>
    </source>
</evidence>
<dbReference type="EnsemblPlants" id="Pp3c24_16070V3.2">
    <property type="protein sequence ID" value="PAC:32910760.CDS.1"/>
    <property type="gene ID" value="Pp3c24_16070"/>
</dbReference>
<sequence>MSSSMREECRSSTHAWKVGSVETISWRSSLENWLMGRGSKDPLSSGFLFPDGWDEDSEDLRRSLLTESDDGGGLETCHLDNAEKNSCKSYILQGSHVVDVGFMRKTVGNLAGCENAASRIHRSQTAPAMSIINRDRKAISLKRPEFTKGYAIVMQAGVGLLLYLAIGIAILTWKSDGFFGIETFSVVDSLYFCVVTICTVGYGGNVPVTPFAKLFSCIFVMIGFGFIDALISNVVTFVLDKQEELLLSAVEGSHYLAKKDHFWNARLRLIRKNLNCLNMKVTR</sequence>
<name>A9T7K8_PHYPA</name>
<evidence type="ECO:0000256" key="2">
    <source>
        <dbReference type="ARBA" id="ARBA00010159"/>
    </source>
</evidence>
<gene>
    <name evidence="12" type="primary">LOC112276499</name>
    <name evidence="11" type="ORF">PHYPA_029145</name>
</gene>
<evidence type="ECO:0000313" key="12">
    <source>
        <dbReference type="EnsemblPlants" id="PAC:32910759.CDS.1"/>
    </source>
</evidence>
<comment type="similarity">
    <text evidence="2">Belongs to the two pore domain potassium channel (TC 1.A.1.7) family.</text>
</comment>
<dbReference type="EMBL" id="ABEU02000024">
    <property type="protein sequence ID" value="PNR28553.1"/>
    <property type="molecule type" value="Genomic_DNA"/>
</dbReference>
<feature type="transmembrane region" description="Helical" evidence="9">
    <location>
        <begin position="214"/>
        <end position="239"/>
    </location>
</feature>
<keyword evidence="13" id="KW-1185">Reference proteome</keyword>
<dbReference type="GeneID" id="112276499"/>
<evidence type="ECO:0000256" key="4">
    <source>
        <dbReference type="ARBA" id="ARBA00022692"/>
    </source>
</evidence>
<keyword evidence="6" id="KW-0406">Ion transport</keyword>
<dbReference type="InterPro" id="IPR013099">
    <property type="entry name" value="K_chnl_dom"/>
</dbReference>
<dbReference type="PANTHER" id="PTHR11003:SF282">
    <property type="entry name" value="TWO-PORE POTASSIUM CHANNEL 3"/>
    <property type="match status" value="1"/>
</dbReference>
<feature type="domain" description="Potassium channel" evidence="10">
    <location>
        <begin position="161"/>
        <end position="238"/>
    </location>
</feature>
<keyword evidence="8" id="KW-0407">Ion channel</keyword>
<evidence type="ECO:0000313" key="11">
    <source>
        <dbReference type="EMBL" id="PNR28553.1"/>
    </source>
</evidence>
<keyword evidence="7 9" id="KW-0472">Membrane</keyword>
<dbReference type="GO" id="GO:0015271">
    <property type="term" value="F:outward rectifier potassium channel activity"/>
    <property type="evidence" value="ECO:0000318"/>
    <property type="project" value="GO_Central"/>
</dbReference>
<evidence type="ECO:0000256" key="3">
    <source>
        <dbReference type="ARBA" id="ARBA00022448"/>
    </source>
</evidence>
<keyword evidence="5 9" id="KW-1133">Transmembrane helix</keyword>
<dbReference type="Pfam" id="PF07885">
    <property type="entry name" value="Ion_trans_2"/>
    <property type="match status" value="1"/>
</dbReference>
<dbReference type="Proteomes" id="UP000006727">
    <property type="component" value="Chromosome 24"/>
</dbReference>
<dbReference type="EnsemblPlants" id="Pp3c24_16070V3.1">
    <property type="protein sequence ID" value="PAC:32910759.CDS.1"/>
    <property type="gene ID" value="Pp3c24_16070"/>
</dbReference>
<dbReference type="HOGENOM" id="CLU_1100040_0_0_1"/>
<reference evidence="12" key="3">
    <citation type="submission" date="2020-12" db="UniProtKB">
        <authorList>
            <consortium name="EnsemblPlants"/>
        </authorList>
    </citation>
    <scope>IDENTIFICATION</scope>
</reference>
<protein>
    <recommendedName>
        <fullName evidence="10">Potassium channel domain-containing protein</fullName>
    </recommendedName>
</protein>
<dbReference type="eggNOG" id="KOG1418">
    <property type="taxonomic scope" value="Eukaryota"/>
</dbReference>
<dbReference type="AlphaFoldDB" id="A9T7K8"/>
<organism evidence="11">
    <name type="scientific">Physcomitrium patens</name>
    <name type="common">Spreading-leaved earth moss</name>
    <name type="synonym">Physcomitrella patens</name>
    <dbReference type="NCBI Taxonomy" id="3218"/>
    <lineage>
        <taxon>Eukaryota</taxon>
        <taxon>Viridiplantae</taxon>
        <taxon>Streptophyta</taxon>
        <taxon>Embryophyta</taxon>
        <taxon>Bryophyta</taxon>
        <taxon>Bryophytina</taxon>
        <taxon>Bryopsida</taxon>
        <taxon>Funariidae</taxon>
        <taxon>Funariales</taxon>
        <taxon>Funariaceae</taxon>
        <taxon>Physcomitrium</taxon>
    </lineage>
</organism>
<reference evidence="11 13" key="1">
    <citation type="journal article" date="2008" name="Science">
        <title>The Physcomitrella genome reveals evolutionary insights into the conquest of land by plants.</title>
        <authorList>
            <person name="Rensing S."/>
            <person name="Lang D."/>
            <person name="Zimmer A."/>
            <person name="Terry A."/>
            <person name="Salamov A."/>
            <person name="Shapiro H."/>
            <person name="Nishiyama T."/>
            <person name="Perroud P.-F."/>
            <person name="Lindquist E."/>
            <person name="Kamisugi Y."/>
            <person name="Tanahashi T."/>
            <person name="Sakakibara K."/>
            <person name="Fujita T."/>
            <person name="Oishi K."/>
            <person name="Shin-I T."/>
            <person name="Kuroki Y."/>
            <person name="Toyoda A."/>
            <person name="Suzuki Y."/>
            <person name="Hashimoto A."/>
            <person name="Yamaguchi K."/>
            <person name="Sugano A."/>
            <person name="Kohara Y."/>
            <person name="Fujiyama A."/>
            <person name="Anterola A."/>
            <person name="Aoki S."/>
            <person name="Ashton N."/>
            <person name="Barbazuk W.B."/>
            <person name="Barker E."/>
            <person name="Bennetzen J."/>
            <person name="Bezanilla M."/>
            <person name="Blankenship R."/>
            <person name="Cho S.H."/>
            <person name="Dutcher S."/>
            <person name="Estelle M."/>
            <person name="Fawcett J.A."/>
            <person name="Gundlach H."/>
            <person name="Hanada K."/>
            <person name="Heyl A."/>
            <person name="Hicks K.A."/>
            <person name="Hugh J."/>
            <person name="Lohr M."/>
            <person name="Mayer K."/>
            <person name="Melkozernov A."/>
            <person name="Murata T."/>
            <person name="Nelson D."/>
            <person name="Pils B."/>
            <person name="Prigge M."/>
            <person name="Reiss B."/>
            <person name="Renner T."/>
            <person name="Rombauts S."/>
            <person name="Rushton P."/>
            <person name="Sanderfoot A."/>
            <person name="Schween G."/>
            <person name="Shiu S.-H."/>
            <person name="Stueber K."/>
            <person name="Theodoulou F.L."/>
            <person name="Tu H."/>
            <person name="Van de Peer Y."/>
            <person name="Verrier P.J."/>
            <person name="Waters E."/>
            <person name="Wood A."/>
            <person name="Yang L."/>
            <person name="Cove D."/>
            <person name="Cuming A."/>
            <person name="Hasebe M."/>
            <person name="Lucas S."/>
            <person name="Mishler D.B."/>
            <person name="Reski R."/>
            <person name="Grigoriev I."/>
            <person name="Quatrano R.S."/>
            <person name="Boore J.L."/>
        </authorList>
    </citation>
    <scope>NUCLEOTIDE SEQUENCE [LARGE SCALE GENOMIC DNA]</scope>
    <source>
        <strain evidence="12 13">cv. Gransden 2004</strain>
    </source>
</reference>
<proteinExistence type="inferred from homology"/>
<keyword evidence="4 9" id="KW-0812">Transmembrane</keyword>
<dbReference type="PaxDb" id="3218-PP1S178_131V6.1"/>
<evidence type="ECO:0000256" key="8">
    <source>
        <dbReference type="ARBA" id="ARBA00023303"/>
    </source>
</evidence>
<comment type="subcellular location">
    <subcellularLocation>
        <location evidence="1">Membrane</location>
        <topology evidence="1">Multi-pass membrane protein</topology>
    </subcellularLocation>
</comment>
<evidence type="ECO:0000256" key="9">
    <source>
        <dbReference type="SAM" id="Phobius"/>
    </source>
</evidence>
<evidence type="ECO:0000259" key="10">
    <source>
        <dbReference type="Pfam" id="PF07885"/>
    </source>
</evidence>
<accession>A9T7K8</accession>
<dbReference type="Gramene" id="Pp3c24_16070V3.2">
    <property type="protein sequence ID" value="PAC:32910760.CDS.1"/>
    <property type="gene ID" value="Pp3c24_16070"/>
</dbReference>
<evidence type="ECO:0000313" key="13">
    <source>
        <dbReference type="Proteomes" id="UP000006727"/>
    </source>
</evidence>
<dbReference type="GO" id="GO:0005886">
    <property type="term" value="C:plasma membrane"/>
    <property type="evidence" value="ECO:0000318"/>
    <property type="project" value="GO_Central"/>
</dbReference>
<dbReference type="SUPFAM" id="SSF81324">
    <property type="entry name" value="Voltage-gated potassium channels"/>
    <property type="match status" value="1"/>
</dbReference>
<evidence type="ECO:0000256" key="7">
    <source>
        <dbReference type="ARBA" id="ARBA00023136"/>
    </source>
</evidence>